<dbReference type="VEuPathDB" id="FungiDB:TREMEDRAFT_65043"/>
<feature type="region of interest" description="Disordered" evidence="1">
    <location>
        <begin position="252"/>
        <end position="323"/>
    </location>
</feature>
<reference evidence="2 3" key="1">
    <citation type="submission" date="2016-06" db="EMBL/GenBank/DDBJ databases">
        <title>Evolution of pathogenesis and genome organization in the Tremellales.</title>
        <authorList>
            <person name="Cuomo C."/>
            <person name="Litvintseva A."/>
            <person name="Heitman J."/>
            <person name="Chen Y."/>
            <person name="Sun S."/>
            <person name="Springer D."/>
            <person name="Dromer F."/>
            <person name="Young S."/>
            <person name="Zeng Q."/>
            <person name="Chapman S."/>
            <person name="Gujja S."/>
            <person name="Saif S."/>
            <person name="Birren B."/>
        </authorList>
    </citation>
    <scope>NUCLEOTIDE SEQUENCE [LARGE SCALE GENOMIC DNA]</scope>
    <source>
        <strain evidence="2 3">ATCC 28783</strain>
    </source>
</reference>
<protein>
    <submittedName>
        <fullName evidence="2">Uncharacterized protein</fullName>
    </submittedName>
</protein>
<gene>
    <name evidence="2" type="ORF">M231_06897</name>
</gene>
<dbReference type="InParanoid" id="A0A4Q1BAM3"/>
<organism evidence="2 3">
    <name type="scientific">Tremella mesenterica</name>
    <name type="common">Jelly fungus</name>
    <dbReference type="NCBI Taxonomy" id="5217"/>
    <lineage>
        <taxon>Eukaryota</taxon>
        <taxon>Fungi</taxon>
        <taxon>Dikarya</taxon>
        <taxon>Basidiomycota</taxon>
        <taxon>Agaricomycotina</taxon>
        <taxon>Tremellomycetes</taxon>
        <taxon>Tremellales</taxon>
        <taxon>Tremellaceae</taxon>
        <taxon>Tremella</taxon>
    </lineage>
</organism>
<name>A0A4Q1BAM3_TREME</name>
<feature type="compositionally biased region" description="Basic and acidic residues" evidence="1">
    <location>
        <begin position="307"/>
        <end position="323"/>
    </location>
</feature>
<proteinExistence type="predicted"/>
<evidence type="ECO:0000313" key="3">
    <source>
        <dbReference type="Proteomes" id="UP000289152"/>
    </source>
</evidence>
<feature type="compositionally biased region" description="Polar residues" evidence="1">
    <location>
        <begin position="74"/>
        <end position="90"/>
    </location>
</feature>
<feature type="region of interest" description="Disordered" evidence="1">
    <location>
        <begin position="73"/>
        <end position="94"/>
    </location>
</feature>
<sequence length="323" mass="36136">MLFAQSISPNIAQHCAHLMKPSLGGNTERFSFGPQRNVEDGVEDEEDDLSTEVVFRWESGPNVDRIPTIEEENTASQQAVGQQTHSSLTASPEEAMPESPTMAAFQQLLDPALNSQRDQLHVQMRKRQEVVRQRMIARYGNDHTHFQYEVGDKVTLAVPAIDRPGASASRIPCLVCEVFSAPNEPKSYRLLCQAGVLDRLYRSKVLNPADHFEIPDAVHIAVLHWKREPVISLKGAARKLFATERTFIDLSDPGANASSLPKKKKQKSKKRRRKETPAKSCSSAEDEDTSITAPSIEHTPPIENDSDSSHVTDWPEHFSEYET</sequence>
<keyword evidence="3" id="KW-1185">Reference proteome</keyword>
<comment type="caution">
    <text evidence="2">The sequence shown here is derived from an EMBL/GenBank/DDBJ whole genome shotgun (WGS) entry which is preliminary data.</text>
</comment>
<accession>A0A4Q1BAM3</accession>
<dbReference type="EMBL" id="SDIL01000119">
    <property type="protein sequence ID" value="RXK35849.1"/>
    <property type="molecule type" value="Genomic_DNA"/>
</dbReference>
<feature type="compositionally biased region" description="Basic residues" evidence="1">
    <location>
        <begin position="261"/>
        <end position="274"/>
    </location>
</feature>
<dbReference type="Proteomes" id="UP000289152">
    <property type="component" value="Unassembled WGS sequence"/>
</dbReference>
<evidence type="ECO:0000313" key="2">
    <source>
        <dbReference type="EMBL" id="RXK35849.1"/>
    </source>
</evidence>
<dbReference type="AlphaFoldDB" id="A0A4Q1BAM3"/>
<evidence type="ECO:0000256" key="1">
    <source>
        <dbReference type="SAM" id="MobiDB-lite"/>
    </source>
</evidence>
<dbReference type="VEuPathDB" id="FungiDB:TREMEDRAFT_60741"/>